<comment type="subcellular location">
    <subcellularLocation>
        <location evidence="2">Cell membrane</location>
        <topology evidence="2">Multi-pass membrane protein</topology>
    </subcellularLocation>
</comment>
<dbReference type="SMART" id="SM00388">
    <property type="entry name" value="HisKA"/>
    <property type="match status" value="1"/>
</dbReference>
<dbReference type="OrthoDB" id="9786919at2"/>
<dbReference type="InterPro" id="IPR036097">
    <property type="entry name" value="HisK_dim/P_sf"/>
</dbReference>
<comment type="caution">
    <text evidence="17">The sequence shown here is derived from an EMBL/GenBank/DDBJ whole genome shotgun (WGS) entry which is preliminary data.</text>
</comment>
<keyword evidence="13 14" id="KW-0472">Membrane</keyword>
<dbReference type="EC" id="2.7.13.3" evidence="3"/>
<dbReference type="SMART" id="SM00304">
    <property type="entry name" value="HAMP"/>
    <property type="match status" value="1"/>
</dbReference>
<dbReference type="Gene3D" id="3.30.565.10">
    <property type="entry name" value="Histidine kinase-like ATPase, C-terminal domain"/>
    <property type="match status" value="1"/>
</dbReference>
<dbReference type="Pfam" id="PF00512">
    <property type="entry name" value="HisKA"/>
    <property type="match status" value="1"/>
</dbReference>
<evidence type="ECO:0000313" key="18">
    <source>
        <dbReference type="Proteomes" id="UP000216024"/>
    </source>
</evidence>
<keyword evidence="6" id="KW-0808">Transferase</keyword>
<gene>
    <name evidence="17" type="ORF">CCE28_19595</name>
</gene>
<keyword evidence="4" id="KW-1003">Cell membrane</keyword>
<evidence type="ECO:0000256" key="9">
    <source>
        <dbReference type="ARBA" id="ARBA00022777"/>
    </source>
</evidence>
<evidence type="ECO:0000256" key="12">
    <source>
        <dbReference type="ARBA" id="ARBA00023012"/>
    </source>
</evidence>
<keyword evidence="8" id="KW-0547">Nucleotide-binding</keyword>
<dbReference type="InterPro" id="IPR003660">
    <property type="entry name" value="HAMP_dom"/>
</dbReference>
<dbReference type="Pfam" id="PF02518">
    <property type="entry name" value="HATPase_c"/>
    <property type="match status" value="1"/>
</dbReference>
<keyword evidence="12" id="KW-0902">Two-component regulatory system</keyword>
<evidence type="ECO:0000259" key="16">
    <source>
        <dbReference type="PROSITE" id="PS50885"/>
    </source>
</evidence>
<evidence type="ECO:0000259" key="15">
    <source>
        <dbReference type="PROSITE" id="PS50109"/>
    </source>
</evidence>
<evidence type="ECO:0000313" key="17">
    <source>
        <dbReference type="EMBL" id="PAB57136.1"/>
    </source>
</evidence>
<feature type="domain" description="HAMP" evidence="16">
    <location>
        <begin position="193"/>
        <end position="245"/>
    </location>
</feature>
<dbReference type="InterPro" id="IPR005467">
    <property type="entry name" value="His_kinase_dom"/>
</dbReference>
<dbReference type="GO" id="GO:0000155">
    <property type="term" value="F:phosphorelay sensor kinase activity"/>
    <property type="evidence" value="ECO:0007669"/>
    <property type="project" value="InterPro"/>
</dbReference>
<dbReference type="RefSeq" id="WP_095135575.1">
    <property type="nucleotide sequence ID" value="NZ_NIBG01000028.1"/>
</dbReference>
<feature type="domain" description="Histidine kinase" evidence="15">
    <location>
        <begin position="267"/>
        <end position="483"/>
    </location>
</feature>
<dbReference type="CDD" id="cd06225">
    <property type="entry name" value="HAMP"/>
    <property type="match status" value="1"/>
</dbReference>
<dbReference type="SUPFAM" id="SSF158472">
    <property type="entry name" value="HAMP domain-like"/>
    <property type="match status" value="1"/>
</dbReference>
<dbReference type="FunFam" id="3.30.565.10:FF:000006">
    <property type="entry name" value="Sensor histidine kinase WalK"/>
    <property type="match status" value="1"/>
</dbReference>
<dbReference type="GO" id="GO:0005524">
    <property type="term" value="F:ATP binding"/>
    <property type="evidence" value="ECO:0007669"/>
    <property type="project" value="UniProtKB-KW"/>
</dbReference>
<evidence type="ECO:0000256" key="3">
    <source>
        <dbReference type="ARBA" id="ARBA00012438"/>
    </source>
</evidence>
<comment type="catalytic activity">
    <reaction evidence="1">
        <text>ATP + protein L-histidine = ADP + protein N-phospho-L-histidine.</text>
        <dbReference type="EC" id="2.7.13.3"/>
    </reaction>
</comment>
<dbReference type="InterPro" id="IPR003661">
    <property type="entry name" value="HisK_dim/P_dom"/>
</dbReference>
<proteinExistence type="predicted"/>
<evidence type="ECO:0000256" key="6">
    <source>
        <dbReference type="ARBA" id="ARBA00022679"/>
    </source>
</evidence>
<dbReference type="SUPFAM" id="SSF47384">
    <property type="entry name" value="Homodimeric domain of signal transducing histidine kinase"/>
    <property type="match status" value="1"/>
</dbReference>
<accession>A0A267MC65</accession>
<dbReference type="Proteomes" id="UP000216024">
    <property type="component" value="Unassembled WGS sequence"/>
</dbReference>
<keyword evidence="18" id="KW-1185">Reference proteome</keyword>
<evidence type="ECO:0000256" key="1">
    <source>
        <dbReference type="ARBA" id="ARBA00000085"/>
    </source>
</evidence>
<evidence type="ECO:0000256" key="7">
    <source>
        <dbReference type="ARBA" id="ARBA00022692"/>
    </source>
</evidence>
<evidence type="ECO:0000256" key="13">
    <source>
        <dbReference type="ARBA" id="ARBA00023136"/>
    </source>
</evidence>
<evidence type="ECO:0000256" key="8">
    <source>
        <dbReference type="ARBA" id="ARBA00022741"/>
    </source>
</evidence>
<feature type="transmembrane region" description="Helical" evidence="14">
    <location>
        <begin position="173"/>
        <end position="191"/>
    </location>
</feature>
<dbReference type="AlphaFoldDB" id="A0A267MC65"/>
<evidence type="ECO:0000256" key="5">
    <source>
        <dbReference type="ARBA" id="ARBA00022553"/>
    </source>
</evidence>
<dbReference type="PROSITE" id="PS50109">
    <property type="entry name" value="HIS_KIN"/>
    <property type="match status" value="1"/>
</dbReference>
<dbReference type="PRINTS" id="PR00344">
    <property type="entry name" value="BCTRLSENSOR"/>
</dbReference>
<sequence>MKTTLKFKFLLGFFVIFLAAFFALNYSLRIMIENNTIGIITNELKYIKKNCNAYVRKSLIINHMNNDETSFRRIVDDTIDEVKNINEAESAAYDLKGNLIYSSNDEIFKNLKHDDLRNALEGLTSYVINKEKNSTVVYFSYPVVIEGEKIGIIRLIMDYSHVYAHIAYIERTVVYITSIIFLLAYIFSCILSKNVIGPIVKLTRASKDIEQGNLMVQIDVKSKDEIGELSMNFNKMVRQINKQIDTIKKDRDNLSALNNHRKFFFDNATHELKTPLTSIMGYAEIIKNNGFHDPEFFNKGMKNIIDESKRLHNLVINLLEVSKETSKIEEEFTRIDICELLIDTCQNMRFKAERYKNRIECSVEDTFYIYGSGNKVKQVFINIIDNAIKYGFVNSVIQVEAYGHDEYIEIKVRNEGQGIKEEDIDKVFTSFYRVDKKKSRELGSCGLGLSIAKSIVENHNGEIKINSIINKETSVLIRLPLCRE</sequence>
<protein>
    <recommendedName>
        <fullName evidence="3">histidine kinase</fullName>
        <ecNumber evidence="3">2.7.13.3</ecNumber>
    </recommendedName>
</protein>
<dbReference type="EMBL" id="NIBG01000028">
    <property type="protein sequence ID" value="PAB57136.1"/>
    <property type="molecule type" value="Genomic_DNA"/>
</dbReference>
<dbReference type="InterPro" id="IPR003594">
    <property type="entry name" value="HATPase_dom"/>
</dbReference>
<name>A0A267MC65_9FIRM</name>
<evidence type="ECO:0000256" key="14">
    <source>
        <dbReference type="SAM" id="Phobius"/>
    </source>
</evidence>
<keyword evidence="10" id="KW-0067">ATP-binding</keyword>
<dbReference type="InterPro" id="IPR004358">
    <property type="entry name" value="Sig_transdc_His_kin-like_C"/>
</dbReference>
<evidence type="ECO:0000256" key="2">
    <source>
        <dbReference type="ARBA" id="ARBA00004651"/>
    </source>
</evidence>
<dbReference type="PANTHER" id="PTHR45528">
    <property type="entry name" value="SENSOR HISTIDINE KINASE CPXA"/>
    <property type="match status" value="1"/>
</dbReference>
<dbReference type="FunFam" id="1.10.287.130:FF:000001">
    <property type="entry name" value="Two-component sensor histidine kinase"/>
    <property type="match status" value="1"/>
</dbReference>
<keyword evidence="5" id="KW-0597">Phosphoprotein</keyword>
<dbReference type="CDD" id="cd00082">
    <property type="entry name" value="HisKA"/>
    <property type="match status" value="1"/>
</dbReference>
<keyword evidence="11 14" id="KW-1133">Transmembrane helix</keyword>
<dbReference type="Gene3D" id="6.10.340.10">
    <property type="match status" value="1"/>
</dbReference>
<dbReference type="GO" id="GO:0005886">
    <property type="term" value="C:plasma membrane"/>
    <property type="evidence" value="ECO:0007669"/>
    <property type="project" value="UniProtKB-SubCell"/>
</dbReference>
<reference evidence="17 18" key="1">
    <citation type="submission" date="2017-06" db="EMBL/GenBank/DDBJ databases">
        <title>Draft genome sequence of anaerobic fermentative bacterium Anaeromicrobium sediminis DY2726D isolated from West Pacific Ocean sediments.</title>
        <authorList>
            <person name="Zeng X."/>
        </authorList>
    </citation>
    <scope>NUCLEOTIDE SEQUENCE [LARGE SCALE GENOMIC DNA]</scope>
    <source>
        <strain evidence="17 18">DY2726D</strain>
    </source>
</reference>
<evidence type="ECO:0000256" key="11">
    <source>
        <dbReference type="ARBA" id="ARBA00022989"/>
    </source>
</evidence>
<dbReference type="Gene3D" id="1.10.287.130">
    <property type="match status" value="1"/>
</dbReference>
<dbReference type="SUPFAM" id="SSF55874">
    <property type="entry name" value="ATPase domain of HSP90 chaperone/DNA topoisomerase II/histidine kinase"/>
    <property type="match status" value="1"/>
</dbReference>
<dbReference type="SMART" id="SM00387">
    <property type="entry name" value="HATPase_c"/>
    <property type="match status" value="1"/>
</dbReference>
<dbReference type="Pfam" id="PF00672">
    <property type="entry name" value="HAMP"/>
    <property type="match status" value="1"/>
</dbReference>
<keyword evidence="9" id="KW-0418">Kinase</keyword>
<evidence type="ECO:0000256" key="10">
    <source>
        <dbReference type="ARBA" id="ARBA00022840"/>
    </source>
</evidence>
<dbReference type="PROSITE" id="PS50885">
    <property type="entry name" value="HAMP"/>
    <property type="match status" value="1"/>
</dbReference>
<dbReference type="InterPro" id="IPR050398">
    <property type="entry name" value="HssS/ArlS-like"/>
</dbReference>
<dbReference type="InterPro" id="IPR036890">
    <property type="entry name" value="HATPase_C_sf"/>
</dbReference>
<keyword evidence="7 14" id="KW-0812">Transmembrane</keyword>
<evidence type="ECO:0000256" key="4">
    <source>
        <dbReference type="ARBA" id="ARBA00022475"/>
    </source>
</evidence>
<dbReference type="PANTHER" id="PTHR45528:SF1">
    <property type="entry name" value="SENSOR HISTIDINE KINASE CPXA"/>
    <property type="match status" value="1"/>
</dbReference>
<organism evidence="17 18">
    <name type="scientific">Anaeromicrobium sediminis</name>
    <dbReference type="NCBI Taxonomy" id="1478221"/>
    <lineage>
        <taxon>Bacteria</taxon>
        <taxon>Bacillati</taxon>
        <taxon>Bacillota</taxon>
        <taxon>Clostridia</taxon>
        <taxon>Peptostreptococcales</taxon>
        <taxon>Thermotaleaceae</taxon>
        <taxon>Anaeromicrobium</taxon>
    </lineage>
</organism>